<name>A0AAX4HP96_9BACT</name>
<dbReference type="RefSeq" id="WP_321394953.1">
    <property type="nucleotide sequence ID" value="NZ_CP139487.1"/>
</dbReference>
<feature type="chain" id="PRO_5043847747" evidence="1">
    <location>
        <begin position="20"/>
        <end position="133"/>
    </location>
</feature>
<organism evidence="2 3">
    <name type="scientific">Peredibacter starrii</name>
    <dbReference type="NCBI Taxonomy" id="28202"/>
    <lineage>
        <taxon>Bacteria</taxon>
        <taxon>Pseudomonadati</taxon>
        <taxon>Bdellovibrionota</taxon>
        <taxon>Bacteriovoracia</taxon>
        <taxon>Bacteriovoracales</taxon>
        <taxon>Bacteriovoracaceae</taxon>
        <taxon>Peredibacter</taxon>
    </lineage>
</organism>
<dbReference type="KEGG" id="psti:SOO65_20245"/>
<dbReference type="AlphaFoldDB" id="A0AAX4HP96"/>
<evidence type="ECO:0000313" key="3">
    <source>
        <dbReference type="Proteomes" id="UP001324634"/>
    </source>
</evidence>
<reference evidence="2 3" key="1">
    <citation type="submission" date="2023-11" db="EMBL/GenBank/DDBJ databases">
        <title>Peredibacter starrii A3.12.</title>
        <authorList>
            <person name="Mitchell R.J."/>
        </authorList>
    </citation>
    <scope>NUCLEOTIDE SEQUENCE [LARGE SCALE GENOMIC DNA]</scope>
    <source>
        <strain evidence="2 3">A3.12</strain>
    </source>
</reference>
<evidence type="ECO:0000313" key="2">
    <source>
        <dbReference type="EMBL" id="WPU65030.1"/>
    </source>
</evidence>
<feature type="signal peptide" evidence="1">
    <location>
        <begin position="1"/>
        <end position="19"/>
    </location>
</feature>
<proteinExistence type="predicted"/>
<gene>
    <name evidence="2" type="ORF">SOO65_20245</name>
</gene>
<evidence type="ECO:0000256" key="1">
    <source>
        <dbReference type="SAM" id="SignalP"/>
    </source>
</evidence>
<keyword evidence="3" id="KW-1185">Reference proteome</keyword>
<protein>
    <submittedName>
        <fullName evidence="2">Uncharacterized protein</fullName>
    </submittedName>
</protein>
<accession>A0AAX4HP96</accession>
<sequence>MKISLFAMILTVFSISTHAKTYTCEDDVDSDIKILSYFNSKIPFFEYKTIHYNSDGSIKTVKQKTILSLSFACETEIDFKTDCSYSEIENSLGYSYRFACSKQKIKGSVYIDENGFVRVNCNNQEQPSMFCFQ</sequence>
<dbReference type="EMBL" id="CP139487">
    <property type="protein sequence ID" value="WPU65030.1"/>
    <property type="molecule type" value="Genomic_DNA"/>
</dbReference>
<keyword evidence="1" id="KW-0732">Signal</keyword>
<dbReference type="Proteomes" id="UP001324634">
    <property type="component" value="Chromosome"/>
</dbReference>